<organism evidence="4 5">
    <name type="scientific">Cladonia borealis</name>
    <dbReference type="NCBI Taxonomy" id="184061"/>
    <lineage>
        <taxon>Eukaryota</taxon>
        <taxon>Fungi</taxon>
        <taxon>Dikarya</taxon>
        <taxon>Ascomycota</taxon>
        <taxon>Pezizomycotina</taxon>
        <taxon>Lecanoromycetes</taxon>
        <taxon>OSLEUM clade</taxon>
        <taxon>Lecanoromycetidae</taxon>
        <taxon>Lecanorales</taxon>
        <taxon>Lecanorineae</taxon>
        <taxon>Cladoniaceae</taxon>
        <taxon>Cladonia</taxon>
    </lineage>
</organism>
<feature type="region of interest" description="Disordered" evidence="1">
    <location>
        <begin position="101"/>
        <end position="127"/>
    </location>
</feature>
<feature type="chain" id="PRO_5041359997" description="FAS1 domain-containing protein" evidence="2">
    <location>
        <begin position="16"/>
        <end position="469"/>
    </location>
</feature>
<evidence type="ECO:0000256" key="1">
    <source>
        <dbReference type="SAM" id="MobiDB-lite"/>
    </source>
</evidence>
<reference evidence="4" key="1">
    <citation type="submission" date="2023-03" db="EMBL/GenBank/DDBJ databases">
        <title>Complete genome of Cladonia borealis.</title>
        <authorList>
            <person name="Park H."/>
        </authorList>
    </citation>
    <scope>NUCLEOTIDE SEQUENCE</scope>
    <source>
        <strain evidence="4">ANT050790</strain>
    </source>
</reference>
<dbReference type="FunFam" id="2.30.180.10:FF:000042">
    <property type="entry name" value="Fasciclin domain family"/>
    <property type="match status" value="1"/>
</dbReference>
<evidence type="ECO:0000259" key="3">
    <source>
        <dbReference type="PROSITE" id="PS50213"/>
    </source>
</evidence>
<dbReference type="PANTHER" id="PTHR10900:SF125">
    <property type="entry name" value="FAS1 DOMAIN-CONTAINING PROTEIN YLR001C"/>
    <property type="match status" value="1"/>
</dbReference>
<dbReference type="SMART" id="SM00554">
    <property type="entry name" value="FAS1"/>
    <property type="match status" value="2"/>
</dbReference>
<feature type="signal peptide" evidence="2">
    <location>
        <begin position="1"/>
        <end position="15"/>
    </location>
</feature>
<name>A0AA39QSN9_9LECA</name>
<dbReference type="PANTHER" id="PTHR10900">
    <property type="entry name" value="PERIOSTIN-RELATED"/>
    <property type="match status" value="1"/>
</dbReference>
<accession>A0AA39QSN9</accession>
<evidence type="ECO:0000313" key="4">
    <source>
        <dbReference type="EMBL" id="KAK0507184.1"/>
    </source>
</evidence>
<feature type="compositionally biased region" description="Basic residues" evidence="1">
    <location>
        <begin position="111"/>
        <end position="127"/>
    </location>
</feature>
<dbReference type="Proteomes" id="UP001166286">
    <property type="component" value="Unassembled WGS sequence"/>
</dbReference>
<sequence length="469" mass="51931">MKYFTILPLAAFATAFIIPDEQMMSQVAIESSNAPASVFDRLPSKEQIVNDFEDTFSNLVETSKNALDEAIESVTEYSEDVHSKIHDTAFDAQSWLDSADDDFEDDGKHGKDGKHGRHGHHGHHGHCKKPNLTVYELITKSKYTTKLAALINEYEDLVELLNGTTANYTIFAPTDKAFEKVSKHAPKPSKEQLKDVLLYHVSPEFFPAGRVLVTRTIPTVYSVPETLGIGPQRLSVNIGLRGLTLNFYSRIIAINIFGTNGVIHGVDSLLIPPPKAADIIQFLPGEFSTLELGLTKTGLIEAINDTSTHIGGTLFAPSNFAFKKLGPRINGFLFSKYGQKYLKALLAYHVVANQTLYSDAYYKAEATEVEETSIPKGLFHIDLQTLLRGKSLSVDVARYGRFISIKINGFSTVSVSDGIAADGVIHVVDNVLIPPKPVDRDSVDWDYEEEMPLEEFKERLGPLIVNEEL</sequence>
<dbReference type="EMBL" id="JAFEKC020000024">
    <property type="protein sequence ID" value="KAK0507184.1"/>
    <property type="molecule type" value="Genomic_DNA"/>
</dbReference>
<feature type="domain" description="FAS1" evidence="3">
    <location>
        <begin position="131"/>
        <end position="270"/>
    </location>
</feature>
<dbReference type="PROSITE" id="PS50213">
    <property type="entry name" value="FAS1"/>
    <property type="match status" value="2"/>
</dbReference>
<dbReference type="Pfam" id="PF02469">
    <property type="entry name" value="Fasciclin"/>
    <property type="match status" value="2"/>
</dbReference>
<dbReference type="SUPFAM" id="SSF82153">
    <property type="entry name" value="FAS1 domain"/>
    <property type="match status" value="2"/>
</dbReference>
<proteinExistence type="predicted"/>
<feature type="domain" description="FAS1" evidence="3">
    <location>
        <begin position="274"/>
        <end position="432"/>
    </location>
</feature>
<dbReference type="Gene3D" id="2.30.180.10">
    <property type="entry name" value="FAS1 domain"/>
    <property type="match status" value="2"/>
</dbReference>
<dbReference type="InterPro" id="IPR050904">
    <property type="entry name" value="Adhesion/Biosynth-related"/>
</dbReference>
<evidence type="ECO:0000313" key="5">
    <source>
        <dbReference type="Proteomes" id="UP001166286"/>
    </source>
</evidence>
<keyword evidence="5" id="KW-1185">Reference proteome</keyword>
<keyword evidence="2" id="KW-0732">Signal</keyword>
<comment type="caution">
    <text evidence="4">The sequence shown here is derived from an EMBL/GenBank/DDBJ whole genome shotgun (WGS) entry which is preliminary data.</text>
</comment>
<dbReference type="AlphaFoldDB" id="A0AA39QSN9"/>
<protein>
    <recommendedName>
        <fullName evidence="3">FAS1 domain-containing protein</fullName>
    </recommendedName>
</protein>
<evidence type="ECO:0000256" key="2">
    <source>
        <dbReference type="SAM" id="SignalP"/>
    </source>
</evidence>
<dbReference type="InterPro" id="IPR000782">
    <property type="entry name" value="FAS1_domain"/>
</dbReference>
<gene>
    <name evidence="4" type="ORF">JMJ35_010222</name>
</gene>
<dbReference type="InterPro" id="IPR036378">
    <property type="entry name" value="FAS1_dom_sf"/>
</dbReference>